<evidence type="ECO:0000256" key="2">
    <source>
        <dbReference type="ARBA" id="ARBA00006654"/>
    </source>
</evidence>
<dbReference type="InterPro" id="IPR036907">
    <property type="entry name" value="5'-Nucleotdase_C_sf"/>
</dbReference>
<protein>
    <recommendedName>
        <fullName evidence="3">5'-nucleotidase</fullName>
        <ecNumber evidence="3">3.1.3.5</ecNumber>
    </recommendedName>
</protein>
<dbReference type="Gene3D" id="3.60.21.10">
    <property type="match status" value="1"/>
</dbReference>
<dbReference type="PANTHER" id="PTHR11575">
    <property type="entry name" value="5'-NUCLEOTIDASE-RELATED"/>
    <property type="match status" value="1"/>
</dbReference>
<evidence type="ECO:0000313" key="7">
    <source>
        <dbReference type="EMBL" id="KDR09399.1"/>
    </source>
</evidence>
<sequence length="714" mass="77727">MSNVISMQGREVSSGLFYKMLDRRDSYSHNFICVTATVLLLLGYSNCVLAQDAAGTIASHLPAQSAVSSANTSANSSLSSASKSAATQAVTNGNQTLTNGTQPVTNGTSLITNITKSDNTNQTEGTSALDSPSEPSLLTIFLVSDLQYDIFPVYRENRSLCDVGDVGDEEKCEGGLPSLKSFMEDNHDNNSYEIWLNAGNTLGGDLFRTLKFKTALRAMQDLPFNATAVGSNVFKYGGEAGQSYLDGLNETVVVSNIDPAPRHKSLTFAVENCSVSVIGYVDSSEQDIHGVSVKNYTESIIEEVERISKEHQNDTKPIIVVIGSSTVNKSKAIASIDGIDFVFFSGANWSQDAAPSKGGQNVSQYFCETVNKTSVNKTARVCSLKVNHTSETGRFIIGKMQLPITNSCSVANAEFDVVHYQNSTQNKEALDLIKTERRRLQRQNEPLTENTKNLTAERDICSYSECSLGNLIADSMVAALRSDGTLNKSSTTIGIFPASHLRPNGTIPEGNVTAMDLYDLIDQDAYIYSVLLTGCQLKDILEISIKSVNNSNQTDFLHVSGLLQIEYRNEHENNSEIASVKTVSAASLSMLLREIDVNDSATFYNVTVPLTLLKMENYKKLLGAVNASYHPVTVVEAVTRYINNTRFLLLPAVGTRLIPIDSRPAPSPAVVCENHMATIVIVTLIIAALVVGLLYGVWRWRSIRSHLMPGYINF</sequence>
<evidence type="ECO:0000313" key="8">
    <source>
        <dbReference type="Proteomes" id="UP000027135"/>
    </source>
</evidence>
<feature type="compositionally biased region" description="Low complexity" evidence="4">
    <location>
        <begin position="93"/>
        <end position="102"/>
    </location>
</feature>
<feature type="domain" description="5'-Nucleotidase C-terminal" evidence="6">
    <location>
        <begin position="453"/>
        <end position="606"/>
    </location>
</feature>
<dbReference type="GO" id="GO:0009166">
    <property type="term" value="P:nucleotide catabolic process"/>
    <property type="evidence" value="ECO:0007669"/>
    <property type="project" value="InterPro"/>
</dbReference>
<proteinExistence type="inferred from homology"/>
<dbReference type="STRING" id="136037.A0A067QUJ1"/>
<dbReference type="EC" id="3.1.3.5" evidence="3"/>
<evidence type="ECO:0000256" key="4">
    <source>
        <dbReference type="SAM" id="MobiDB-lite"/>
    </source>
</evidence>
<evidence type="ECO:0000256" key="1">
    <source>
        <dbReference type="ARBA" id="ARBA00000815"/>
    </source>
</evidence>
<feature type="transmembrane region" description="Helical" evidence="5">
    <location>
        <begin position="676"/>
        <end position="698"/>
    </location>
</feature>
<evidence type="ECO:0000259" key="6">
    <source>
        <dbReference type="Pfam" id="PF02872"/>
    </source>
</evidence>
<feature type="compositionally biased region" description="Polar residues" evidence="4">
    <location>
        <begin position="103"/>
        <end position="133"/>
    </location>
</feature>
<dbReference type="SUPFAM" id="SSF56300">
    <property type="entry name" value="Metallo-dependent phosphatases"/>
    <property type="match status" value="1"/>
</dbReference>
<dbReference type="InterPro" id="IPR008334">
    <property type="entry name" value="5'-Nucleotdase_C"/>
</dbReference>
<dbReference type="Gene3D" id="3.90.780.10">
    <property type="entry name" value="5'-Nucleotidase, C-terminal domain"/>
    <property type="match status" value="1"/>
</dbReference>
<keyword evidence="5" id="KW-0812">Transmembrane</keyword>
<dbReference type="InParanoid" id="A0A067QUJ1"/>
<dbReference type="AlphaFoldDB" id="A0A067QUJ1"/>
<evidence type="ECO:0000256" key="5">
    <source>
        <dbReference type="SAM" id="Phobius"/>
    </source>
</evidence>
<dbReference type="eggNOG" id="KOG4419">
    <property type="taxonomic scope" value="Eukaryota"/>
</dbReference>
<keyword evidence="5" id="KW-1133">Transmembrane helix</keyword>
<dbReference type="EMBL" id="KK853245">
    <property type="protein sequence ID" value="KDR09399.1"/>
    <property type="molecule type" value="Genomic_DNA"/>
</dbReference>
<dbReference type="InterPro" id="IPR006179">
    <property type="entry name" value="5_nucleotidase/apyrase"/>
</dbReference>
<dbReference type="SUPFAM" id="SSF55816">
    <property type="entry name" value="5'-nucleotidase (syn. UDP-sugar hydrolase), C-terminal domain"/>
    <property type="match status" value="1"/>
</dbReference>
<feature type="region of interest" description="Disordered" evidence="4">
    <location>
        <begin position="93"/>
        <end position="133"/>
    </location>
</feature>
<accession>A0A067QUJ1</accession>
<dbReference type="InterPro" id="IPR029052">
    <property type="entry name" value="Metallo-depent_PP-like"/>
</dbReference>
<comment type="catalytic activity">
    <reaction evidence="1">
        <text>a ribonucleoside 5'-phosphate + H2O = a ribonucleoside + phosphate</text>
        <dbReference type="Rhea" id="RHEA:12484"/>
        <dbReference type="ChEBI" id="CHEBI:15377"/>
        <dbReference type="ChEBI" id="CHEBI:18254"/>
        <dbReference type="ChEBI" id="CHEBI:43474"/>
        <dbReference type="ChEBI" id="CHEBI:58043"/>
        <dbReference type="EC" id="3.1.3.5"/>
    </reaction>
</comment>
<organism evidence="7 8">
    <name type="scientific">Zootermopsis nevadensis</name>
    <name type="common">Dampwood termite</name>
    <dbReference type="NCBI Taxonomy" id="136037"/>
    <lineage>
        <taxon>Eukaryota</taxon>
        <taxon>Metazoa</taxon>
        <taxon>Ecdysozoa</taxon>
        <taxon>Arthropoda</taxon>
        <taxon>Hexapoda</taxon>
        <taxon>Insecta</taxon>
        <taxon>Pterygota</taxon>
        <taxon>Neoptera</taxon>
        <taxon>Polyneoptera</taxon>
        <taxon>Dictyoptera</taxon>
        <taxon>Blattodea</taxon>
        <taxon>Blattoidea</taxon>
        <taxon>Termitoidae</taxon>
        <taxon>Termopsidae</taxon>
        <taxon>Zootermopsis</taxon>
    </lineage>
</organism>
<keyword evidence="5" id="KW-0472">Membrane</keyword>
<name>A0A067QUJ1_ZOONE</name>
<evidence type="ECO:0000256" key="3">
    <source>
        <dbReference type="ARBA" id="ARBA00012643"/>
    </source>
</evidence>
<keyword evidence="8" id="KW-1185">Reference proteome</keyword>
<reference evidence="7 8" key="1">
    <citation type="journal article" date="2014" name="Nat. Commun.">
        <title>Molecular traces of alternative social organization in a termite genome.</title>
        <authorList>
            <person name="Terrapon N."/>
            <person name="Li C."/>
            <person name="Robertson H.M."/>
            <person name="Ji L."/>
            <person name="Meng X."/>
            <person name="Booth W."/>
            <person name="Chen Z."/>
            <person name="Childers C.P."/>
            <person name="Glastad K.M."/>
            <person name="Gokhale K."/>
            <person name="Gowin J."/>
            <person name="Gronenberg W."/>
            <person name="Hermansen R.A."/>
            <person name="Hu H."/>
            <person name="Hunt B.G."/>
            <person name="Huylmans A.K."/>
            <person name="Khalil S.M."/>
            <person name="Mitchell R.D."/>
            <person name="Munoz-Torres M.C."/>
            <person name="Mustard J.A."/>
            <person name="Pan H."/>
            <person name="Reese J.T."/>
            <person name="Scharf M.E."/>
            <person name="Sun F."/>
            <person name="Vogel H."/>
            <person name="Xiao J."/>
            <person name="Yang W."/>
            <person name="Yang Z."/>
            <person name="Yang Z."/>
            <person name="Zhou J."/>
            <person name="Zhu J."/>
            <person name="Brent C.S."/>
            <person name="Elsik C.G."/>
            <person name="Goodisman M.A."/>
            <person name="Liberles D.A."/>
            <person name="Roe R.M."/>
            <person name="Vargo E.L."/>
            <person name="Vilcinskas A."/>
            <person name="Wang J."/>
            <person name="Bornberg-Bauer E."/>
            <person name="Korb J."/>
            <person name="Zhang G."/>
            <person name="Liebig J."/>
        </authorList>
    </citation>
    <scope>NUCLEOTIDE SEQUENCE [LARGE SCALE GENOMIC DNA]</scope>
    <source>
        <tissue evidence="7">Whole organism</tissue>
    </source>
</reference>
<dbReference type="PANTHER" id="PTHR11575:SF24">
    <property type="entry name" value="5'-NUCLEOTIDASE"/>
    <property type="match status" value="1"/>
</dbReference>
<gene>
    <name evidence="7" type="ORF">L798_00675</name>
</gene>
<comment type="similarity">
    <text evidence="2">Belongs to the 5'-nucleotidase family.</text>
</comment>
<dbReference type="Proteomes" id="UP000027135">
    <property type="component" value="Unassembled WGS sequence"/>
</dbReference>
<dbReference type="GO" id="GO:0008253">
    <property type="term" value="F:5'-nucleotidase activity"/>
    <property type="evidence" value="ECO:0007669"/>
    <property type="project" value="UniProtKB-EC"/>
</dbReference>
<dbReference type="Pfam" id="PF02872">
    <property type="entry name" value="5_nucleotid_C"/>
    <property type="match status" value="1"/>
</dbReference>